<dbReference type="NCBIfam" id="TIGR00083">
    <property type="entry name" value="ribF"/>
    <property type="match status" value="1"/>
</dbReference>
<evidence type="ECO:0000259" key="16">
    <source>
        <dbReference type="SMART" id="SM00904"/>
    </source>
</evidence>
<keyword evidence="8 15" id="KW-0547">Nucleotide-binding</keyword>
<dbReference type="STRING" id="749551.HMPREF9555_00109"/>
<dbReference type="UniPathway" id="UPA00277">
    <property type="reaction ID" value="UER00407"/>
</dbReference>
<keyword evidence="12" id="KW-0511">Multifunctional enzyme</keyword>
<dbReference type="EC" id="2.7.1.26" evidence="15"/>
<evidence type="ECO:0000313" key="17">
    <source>
        <dbReference type="EMBL" id="EFW30482.1"/>
    </source>
</evidence>
<dbReference type="Pfam" id="PF01687">
    <property type="entry name" value="Flavokinase"/>
    <property type="match status" value="1"/>
</dbReference>
<evidence type="ECO:0000256" key="3">
    <source>
        <dbReference type="ARBA" id="ARBA00005201"/>
    </source>
</evidence>
<dbReference type="Gene3D" id="2.40.30.30">
    <property type="entry name" value="Riboflavin kinase-like"/>
    <property type="match status" value="1"/>
</dbReference>
<protein>
    <recommendedName>
        <fullName evidence="15">Riboflavin biosynthesis protein</fullName>
    </recommendedName>
    <domain>
        <recommendedName>
            <fullName evidence="15">Riboflavin kinase</fullName>
            <ecNumber evidence="15">2.7.1.26</ecNumber>
        </recommendedName>
        <alternativeName>
            <fullName evidence="15">Flavokinase</fullName>
        </alternativeName>
    </domain>
    <domain>
        <recommendedName>
            <fullName evidence="15">FMN adenylyltransferase</fullName>
            <ecNumber evidence="15">2.7.7.2</ecNumber>
        </recommendedName>
        <alternativeName>
            <fullName evidence="15">FAD pyrophosphorylase</fullName>
        </alternativeName>
        <alternativeName>
            <fullName evidence="15">FAD synthase</fullName>
        </alternativeName>
    </domain>
</protein>
<dbReference type="EMBL" id="AECV01000001">
    <property type="protein sequence ID" value="EFW30482.1"/>
    <property type="molecule type" value="Genomic_DNA"/>
</dbReference>
<dbReference type="InterPro" id="IPR023468">
    <property type="entry name" value="Riboflavin_kinase"/>
</dbReference>
<dbReference type="InterPro" id="IPR002606">
    <property type="entry name" value="Riboflavin_kinase_bac"/>
</dbReference>
<gene>
    <name evidence="17" type="primary">ribF</name>
    <name evidence="17" type="ORF">HMPREF9555_00109</name>
</gene>
<evidence type="ECO:0000256" key="6">
    <source>
        <dbReference type="ARBA" id="ARBA00022679"/>
    </source>
</evidence>
<sequence length="319" mass="35853">MECYTKLIEFHALYPRIVMALGMFDGIHLGHQRIVKTAVRRAREIGGTALVFSFLNHPRAVVDPQRSPRLIGSDVLRRKILERLGVDVLVEIPFTPNFAKTDAADFVALLHQYCAPQYVVIGENYTFGRFGRGTPDLMRQEAKRYGFRALVCNPVIRDGEPISSTRIRGLIQQGEIAKVNEYLGYPFSIIGTVVHGEARGRLLGFPTANIELQDENESLPNGVYAVTVAHGAEQYAGVANIGNNPTFGGCRRRLEVHIFDISKDLYGDRLTVSFHARIREERRFSSAEELKAQIERDKKTSISVIAEIFHLQENISMVI</sequence>
<dbReference type="FunFam" id="3.40.50.620:FF:000021">
    <property type="entry name" value="Riboflavin biosynthesis protein"/>
    <property type="match status" value="1"/>
</dbReference>
<evidence type="ECO:0000256" key="12">
    <source>
        <dbReference type="ARBA" id="ARBA00023268"/>
    </source>
</evidence>
<dbReference type="Proteomes" id="UP000004633">
    <property type="component" value="Unassembled WGS sequence"/>
</dbReference>
<keyword evidence="11 15" id="KW-0067">ATP-binding</keyword>
<comment type="similarity">
    <text evidence="15">Belongs to the ribF family.</text>
</comment>
<evidence type="ECO:0000256" key="14">
    <source>
        <dbReference type="ARBA" id="ARBA00049494"/>
    </source>
</evidence>
<reference evidence="17 18" key="1">
    <citation type="submission" date="2010-08" db="EMBL/GenBank/DDBJ databases">
        <authorList>
            <person name="Weinstock G."/>
            <person name="Sodergren E."/>
            <person name="Clifton S."/>
            <person name="Fulton L."/>
            <person name="Fulton B."/>
            <person name="Courtney L."/>
            <person name="Fronick C."/>
            <person name="Harrison M."/>
            <person name="Strong C."/>
            <person name="Farmer C."/>
            <person name="Delahaunty K."/>
            <person name="Markovic C."/>
            <person name="Hall O."/>
            <person name="Minx P."/>
            <person name="Tomlinson C."/>
            <person name="Mitreva M."/>
            <person name="Hou S."/>
            <person name="Chen J."/>
            <person name="Wollam A."/>
            <person name="Pepin K.H."/>
            <person name="Johnson M."/>
            <person name="Bhonagiri V."/>
            <person name="Zhang X."/>
            <person name="Suruliraj S."/>
            <person name="Warren W."/>
            <person name="Chinwalla A."/>
            <person name="Mardis E.R."/>
            <person name="Wilson R.K."/>
        </authorList>
    </citation>
    <scope>NUCLEOTIDE SEQUENCE [LARGE SCALE GENOMIC DNA]</scope>
    <source>
        <strain evidence="17 18">F0399</strain>
    </source>
</reference>
<dbReference type="GO" id="GO:0009231">
    <property type="term" value="P:riboflavin biosynthetic process"/>
    <property type="evidence" value="ECO:0007669"/>
    <property type="project" value="InterPro"/>
</dbReference>
<comment type="function">
    <text evidence="1">Catalyzes the phosphorylation of riboflavin to FMN followed by the adenylation of FMN to FAD.</text>
</comment>
<dbReference type="InterPro" id="IPR023465">
    <property type="entry name" value="Riboflavin_kinase_dom_sf"/>
</dbReference>
<dbReference type="Pfam" id="PF06574">
    <property type="entry name" value="FAD_syn"/>
    <property type="match status" value="1"/>
</dbReference>
<proteinExistence type="inferred from homology"/>
<keyword evidence="4 15" id="KW-0285">Flavoprotein</keyword>
<evidence type="ECO:0000256" key="15">
    <source>
        <dbReference type="PIRNR" id="PIRNR004491"/>
    </source>
</evidence>
<dbReference type="AlphaFoldDB" id="E7MZG8"/>
<dbReference type="InterPro" id="IPR015864">
    <property type="entry name" value="FAD_synthase"/>
</dbReference>
<evidence type="ECO:0000256" key="4">
    <source>
        <dbReference type="ARBA" id="ARBA00022630"/>
    </source>
</evidence>
<dbReference type="SUPFAM" id="SSF52374">
    <property type="entry name" value="Nucleotidylyl transferase"/>
    <property type="match status" value="1"/>
</dbReference>
<dbReference type="RefSeq" id="WP_009348750.1">
    <property type="nucleotide sequence ID" value="NZ_GL638127.1"/>
</dbReference>
<comment type="caution">
    <text evidence="17">The sequence shown here is derived from an EMBL/GenBank/DDBJ whole genome shotgun (WGS) entry which is preliminary data.</text>
</comment>
<evidence type="ECO:0000256" key="9">
    <source>
        <dbReference type="ARBA" id="ARBA00022777"/>
    </source>
</evidence>
<name>E7MZG8_9FIRM</name>
<dbReference type="SUPFAM" id="SSF82114">
    <property type="entry name" value="Riboflavin kinase-like"/>
    <property type="match status" value="1"/>
</dbReference>
<dbReference type="UniPathway" id="UPA00276">
    <property type="reaction ID" value="UER00406"/>
</dbReference>
<keyword evidence="6 15" id="KW-0808">Transferase</keyword>
<dbReference type="PANTHER" id="PTHR22749:SF6">
    <property type="entry name" value="RIBOFLAVIN KINASE"/>
    <property type="match status" value="1"/>
</dbReference>
<keyword evidence="7 15" id="KW-0548">Nucleotidyltransferase</keyword>
<dbReference type="FunFam" id="2.40.30.30:FF:000003">
    <property type="entry name" value="Riboflavin biosynthesis protein"/>
    <property type="match status" value="1"/>
</dbReference>
<dbReference type="HOGENOM" id="CLU_048437_0_2_9"/>
<accession>E7MZG8</accession>
<dbReference type="NCBIfam" id="NF004162">
    <property type="entry name" value="PRK05627.1-5"/>
    <property type="match status" value="1"/>
</dbReference>
<dbReference type="GO" id="GO:0005524">
    <property type="term" value="F:ATP binding"/>
    <property type="evidence" value="ECO:0007669"/>
    <property type="project" value="UniProtKB-UniRule"/>
</dbReference>
<dbReference type="GO" id="GO:0003919">
    <property type="term" value="F:FMN adenylyltransferase activity"/>
    <property type="evidence" value="ECO:0007669"/>
    <property type="project" value="UniProtKB-UniRule"/>
</dbReference>
<evidence type="ECO:0000313" key="18">
    <source>
        <dbReference type="Proteomes" id="UP000004633"/>
    </source>
</evidence>
<dbReference type="SMART" id="SM00904">
    <property type="entry name" value="Flavokinase"/>
    <property type="match status" value="1"/>
</dbReference>
<dbReference type="EC" id="2.7.7.2" evidence="15"/>
<evidence type="ECO:0000256" key="5">
    <source>
        <dbReference type="ARBA" id="ARBA00022643"/>
    </source>
</evidence>
<comment type="catalytic activity">
    <reaction evidence="13 15">
        <text>riboflavin + ATP = FMN + ADP + H(+)</text>
        <dbReference type="Rhea" id="RHEA:14357"/>
        <dbReference type="ChEBI" id="CHEBI:15378"/>
        <dbReference type="ChEBI" id="CHEBI:30616"/>
        <dbReference type="ChEBI" id="CHEBI:57986"/>
        <dbReference type="ChEBI" id="CHEBI:58210"/>
        <dbReference type="ChEBI" id="CHEBI:456216"/>
        <dbReference type="EC" id="2.7.1.26"/>
    </reaction>
</comment>
<feature type="domain" description="Riboflavin kinase" evidence="16">
    <location>
        <begin position="182"/>
        <end position="306"/>
    </location>
</feature>
<evidence type="ECO:0000256" key="2">
    <source>
        <dbReference type="ARBA" id="ARBA00004726"/>
    </source>
</evidence>
<dbReference type="Gene3D" id="3.40.50.620">
    <property type="entry name" value="HUPs"/>
    <property type="match status" value="1"/>
</dbReference>
<dbReference type="PANTHER" id="PTHR22749">
    <property type="entry name" value="RIBOFLAVIN KINASE/FMN ADENYLYLTRANSFERASE"/>
    <property type="match status" value="1"/>
</dbReference>
<dbReference type="PIRSF" id="PIRSF004491">
    <property type="entry name" value="FAD_Synth"/>
    <property type="match status" value="1"/>
</dbReference>
<evidence type="ECO:0000256" key="1">
    <source>
        <dbReference type="ARBA" id="ARBA00002121"/>
    </source>
</evidence>
<dbReference type="GO" id="GO:0008531">
    <property type="term" value="F:riboflavin kinase activity"/>
    <property type="evidence" value="ECO:0007669"/>
    <property type="project" value="UniProtKB-UniRule"/>
</dbReference>
<keyword evidence="9 15" id="KW-0418">Kinase</keyword>
<evidence type="ECO:0000256" key="10">
    <source>
        <dbReference type="ARBA" id="ARBA00022827"/>
    </source>
</evidence>
<comment type="catalytic activity">
    <reaction evidence="14 15">
        <text>FMN + ATP + H(+) = FAD + diphosphate</text>
        <dbReference type="Rhea" id="RHEA:17237"/>
        <dbReference type="ChEBI" id="CHEBI:15378"/>
        <dbReference type="ChEBI" id="CHEBI:30616"/>
        <dbReference type="ChEBI" id="CHEBI:33019"/>
        <dbReference type="ChEBI" id="CHEBI:57692"/>
        <dbReference type="ChEBI" id="CHEBI:58210"/>
        <dbReference type="EC" id="2.7.7.2"/>
    </reaction>
</comment>
<dbReference type="GO" id="GO:0009398">
    <property type="term" value="P:FMN biosynthetic process"/>
    <property type="evidence" value="ECO:0007669"/>
    <property type="project" value="UniProtKB-UniRule"/>
</dbReference>
<evidence type="ECO:0000256" key="11">
    <source>
        <dbReference type="ARBA" id="ARBA00022840"/>
    </source>
</evidence>
<dbReference type="InterPro" id="IPR015865">
    <property type="entry name" value="Riboflavin_kinase_bac/euk"/>
</dbReference>
<keyword evidence="18" id="KW-1185">Reference proteome</keyword>
<comment type="pathway">
    <text evidence="2 15">Cofactor biosynthesis; FAD biosynthesis; FAD from FMN: step 1/1.</text>
</comment>
<evidence type="ECO:0000256" key="8">
    <source>
        <dbReference type="ARBA" id="ARBA00022741"/>
    </source>
</evidence>
<keyword evidence="5 15" id="KW-0288">FMN</keyword>
<comment type="pathway">
    <text evidence="3 15">Cofactor biosynthesis; FMN biosynthesis; FMN from riboflavin (ATP route): step 1/1.</text>
</comment>
<evidence type="ECO:0000256" key="13">
    <source>
        <dbReference type="ARBA" id="ARBA00047880"/>
    </source>
</evidence>
<organism evidence="17 18">
    <name type="scientific">Selenomonas artemidis F0399</name>
    <dbReference type="NCBI Taxonomy" id="749551"/>
    <lineage>
        <taxon>Bacteria</taxon>
        <taxon>Bacillati</taxon>
        <taxon>Bacillota</taxon>
        <taxon>Negativicutes</taxon>
        <taxon>Selenomonadales</taxon>
        <taxon>Selenomonadaceae</taxon>
        <taxon>Selenomonas</taxon>
    </lineage>
</organism>
<dbReference type="InterPro" id="IPR014729">
    <property type="entry name" value="Rossmann-like_a/b/a_fold"/>
</dbReference>
<dbReference type="GO" id="GO:0006747">
    <property type="term" value="P:FAD biosynthetic process"/>
    <property type="evidence" value="ECO:0007669"/>
    <property type="project" value="UniProtKB-UniRule"/>
</dbReference>
<keyword evidence="10 15" id="KW-0274">FAD</keyword>
<evidence type="ECO:0000256" key="7">
    <source>
        <dbReference type="ARBA" id="ARBA00022695"/>
    </source>
</evidence>
<dbReference type="CDD" id="cd02064">
    <property type="entry name" value="FAD_synthetase_N"/>
    <property type="match status" value="1"/>
</dbReference>